<comment type="caution">
    <text evidence="1">The sequence shown here is derived from an EMBL/GenBank/DDBJ whole genome shotgun (WGS) entry which is preliminary data.</text>
</comment>
<accession>A0A1E3X987</accession>
<dbReference type="EMBL" id="MAYW01000074">
    <property type="protein sequence ID" value="ODS32187.1"/>
    <property type="molecule type" value="Genomic_DNA"/>
</dbReference>
<sequence>MEELYFKLQVDVGLRELDDGIGISHEEVEKQMSKRLTK</sequence>
<organism evidence="1 2">
    <name type="scientific">Candidatus Scalindua rubra</name>
    <dbReference type="NCBI Taxonomy" id="1872076"/>
    <lineage>
        <taxon>Bacteria</taxon>
        <taxon>Pseudomonadati</taxon>
        <taxon>Planctomycetota</taxon>
        <taxon>Candidatus Brocadiia</taxon>
        <taxon>Candidatus Brocadiales</taxon>
        <taxon>Candidatus Scalinduaceae</taxon>
        <taxon>Candidatus Scalindua</taxon>
    </lineage>
</organism>
<protein>
    <submittedName>
        <fullName evidence="1">Uncharacterized protein</fullName>
    </submittedName>
</protein>
<dbReference type="Proteomes" id="UP000094056">
    <property type="component" value="Unassembled WGS sequence"/>
</dbReference>
<dbReference type="AlphaFoldDB" id="A0A1E3X987"/>
<name>A0A1E3X987_9BACT</name>
<evidence type="ECO:0000313" key="2">
    <source>
        <dbReference type="Proteomes" id="UP000094056"/>
    </source>
</evidence>
<proteinExistence type="predicted"/>
<evidence type="ECO:0000313" key="1">
    <source>
        <dbReference type="EMBL" id="ODS32187.1"/>
    </source>
</evidence>
<reference evidence="1 2" key="1">
    <citation type="submission" date="2016-07" db="EMBL/GenBank/DDBJ databases">
        <title>Draft genome of Scalindua rubra, obtained from a brine-seawater interface in the Red Sea, sheds light on salt adaptation in anammox bacteria.</title>
        <authorList>
            <person name="Speth D.R."/>
            <person name="Lagkouvardos I."/>
            <person name="Wang Y."/>
            <person name="Qian P.-Y."/>
            <person name="Dutilh B.E."/>
            <person name="Jetten M.S."/>
        </authorList>
    </citation>
    <scope>NUCLEOTIDE SEQUENCE [LARGE SCALE GENOMIC DNA]</scope>
    <source>
        <strain evidence="1">BSI-1</strain>
    </source>
</reference>
<gene>
    <name evidence="1" type="ORF">SCARUB_02706</name>
</gene>